<dbReference type="RefSeq" id="WP_133702453.1">
    <property type="nucleotide sequence ID" value="NZ_SNXS01000005.1"/>
</dbReference>
<feature type="signal peptide" evidence="7">
    <location>
        <begin position="1"/>
        <end position="26"/>
    </location>
</feature>
<dbReference type="FunCoup" id="A0A4R6QJT9">
    <property type="interactions" value="101"/>
</dbReference>
<dbReference type="AlphaFoldDB" id="A0A4R6QJT9"/>
<dbReference type="InterPro" id="IPR000184">
    <property type="entry name" value="Bac_surfAg_D15"/>
</dbReference>
<sequence>MRGGIRRMALAFSVVLASLASGCAWLPGQQKAAAEAASGAVLPTARAAYIVEVDAPSEQRQLLLSYLDLSRFQNAPQAEALSAIELNRLCAAAPAQARSLLETQGFFNSKVTLTRSPGTPERVQVHVETGEPARVDGVAYEVTGALDESGTQPGPQKALLDKLRKTWPLTAGRTFAQGPWSAAKNESLAQARAEGYPQARWVSTQAQVDAQANRVDIKLLLDSGPLYRLGALQIEGLERQEDSSVRRLAGFNAGEAYSEKTLLEFQERLQRAGLFDSVVVELDTAPEQAQAATVRVRVREAMLQEATTSVGYSANTGPRVALEHLHRRPLGFSLLAKQKLELGKEKRLYQAELTSHATPSLYRNQVVVVAQRLHTDDTIEDSYGLRVGRLQETPTHDRSYFVEALHGRSVKPGGVVSADASSINYHWTWRRLDSALLPTEGWAASAQLGTGLSRSTVAENGPFVRAWGRLSWYRPLGRQWLASARMEIGQVFAKNEVGLPDPLLFRAGGDDSVRGYAYRSLGPLKAGVVQSGRMVWTGSVEAARPIFSDLPQYQAAVFLDAGQAADNWGALKPVFGYGFGLRWRSPVGPLRVDLGWPEKSSKPRLHFSVGIAF</sequence>
<dbReference type="PANTHER" id="PTHR12815">
    <property type="entry name" value="SORTING AND ASSEMBLY MACHINERY SAMM50 PROTEIN FAMILY MEMBER"/>
    <property type="match status" value="1"/>
</dbReference>
<comment type="subcellular location">
    <subcellularLocation>
        <location evidence="1">Membrane</location>
    </subcellularLocation>
</comment>
<dbReference type="InterPro" id="IPR010827">
    <property type="entry name" value="BamA/TamA_POTRA"/>
</dbReference>
<feature type="domain" description="POTRA" evidence="8">
    <location>
        <begin position="227"/>
        <end position="301"/>
    </location>
</feature>
<keyword evidence="6" id="KW-0998">Cell outer membrane</keyword>
<keyword evidence="10" id="KW-1185">Reference proteome</keyword>
<dbReference type="PANTHER" id="PTHR12815:SF47">
    <property type="entry name" value="TRANSLOCATION AND ASSEMBLY MODULE SUBUNIT TAMA"/>
    <property type="match status" value="1"/>
</dbReference>
<dbReference type="InterPro" id="IPR034746">
    <property type="entry name" value="POTRA"/>
</dbReference>
<evidence type="ECO:0000256" key="7">
    <source>
        <dbReference type="SAM" id="SignalP"/>
    </source>
</evidence>
<evidence type="ECO:0000256" key="1">
    <source>
        <dbReference type="ARBA" id="ARBA00004370"/>
    </source>
</evidence>
<dbReference type="InterPro" id="IPR039910">
    <property type="entry name" value="D15-like"/>
</dbReference>
<dbReference type="Proteomes" id="UP000295361">
    <property type="component" value="Unassembled WGS sequence"/>
</dbReference>
<dbReference type="OrthoDB" id="9769707at2"/>
<dbReference type="EMBL" id="SNXS01000005">
    <property type="protein sequence ID" value="TDP63276.1"/>
    <property type="molecule type" value="Genomic_DNA"/>
</dbReference>
<keyword evidence="4 7" id="KW-0732">Signal</keyword>
<dbReference type="Gene3D" id="3.10.20.310">
    <property type="entry name" value="membrane protein fhac"/>
    <property type="match status" value="2"/>
</dbReference>
<dbReference type="InParanoid" id="A0A4R6QJT9"/>
<dbReference type="Pfam" id="PF01103">
    <property type="entry name" value="Omp85"/>
    <property type="match status" value="1"/>
</dbReference>
<organism evidence="9 10">
    <name type="scientific">Roseateles toxinivorans</name>
    <dbReference type="NCBI Taxonomy" id="270368"/>
    <lineage>
        <taxon>Bacteria</taxon>
        <taxon>Pseudomonadati</taxon>
        <taxon>Pseudomonadota</taxon>
        <taxon>Betaproteobacteria</taxon>
        <taxon>Burkholderiales</taxon>
        <taxon>Sphaerotilaceae</taxon>
        <taxon>Roseateles</taxon>
    </lineage>
</organism>
<accession>A0A4R6QJT9</accession>
<dbReference type="GO" id="GO:0019867">
    <property type="term" value="C:outer membrane"/>
    <property type="evidence" value="ECO:0007669"/>
    <property type="project" value="InterPro"/>
</dbReference>
<evidence type="ECO:0000256" key="2">
    <source>
        <dbReference type="ARBA" id="ARBA00022452"/>
    </source>
</evidence>
<dbReference type="Pfam" id="PF07244">
    <property type="entry name" value="POTRA"/>
    <property type="match status" value="1"/>
</dbReference>
<gene>
    <name evidence="9" type="ORF">DES47_105280</name>
</gene>
<evidence type="ECO:0000259" key="8">
    <source>
        <dbReference type="PROSITE" id="PS51779"/>
    </source>
</evidence>
<name>A0A4R6QJT9_9BURK</name>
<feature type="chain" id="PRO_5020842011" evidence="7">
    <location>
        <begin position="27"/>
        <end position="613"/>
    </location>
</feature>
<evidence type="ECO:0000256" key="4">
    <source>
        <dbReference type="ARBA" id="ARBA00022729"/>
    </source>
</evidence>
<evidence type="ECO:0000256" key="6">
    <source>
        <dbReference type="ARBA" id="ARBA00023237"/>
    </source>
</evidence>
<keyword evidence="3" id="KW-0812">Transmembrane</keyword>
<dbReference type="Gene3D" id="2.40.160.50">
    <property type="entry name" value="membrane protein fhac: a member of the omp85/tpsb transporter family"/>
    <property type="match status" value="1"/>
</dbReference>
<keyword evidence="5" id="KW-0472">Membrane</keyword>
<keyword evidence="2" id="KW-1134">Transmembrane beta strand</keyword>
<comment type="caution">
    <text evidence="9">The sequence shown here is derived from an EMBL/GenBank/DDBJ whole genome shotgun (WGS) entry which is preliminary data.</text>
</comment>
<dbReference type="PROSITE" id="PS51779">
    <property type="entry name" value="POTRA"/>
    <property type="match status" value="1"/>
</dbReference>
<proteinExistence type="predicted"/>
<evidence type="ECO:0000313" key="10">
    <source>
        <dbReference type="Proteomes" id="UP000295361"/>
    </source>
</evidence>
<reference evidence="9 10" key="1">
    <citation type="submission" date="2019-03" db="EMBL/GenBank/DDBJ databases">
        <title>Genomic Encyclopedia of Type Strains, Phase IV (KMG-IV): sequencing the most valuable type-strain genomes for metagenomic binning, comparative biology and taxonomic classification.</title>
        <authorList>
            <person name="Goeker M."/>
        </authorList>
    </citation>
    <scope>NUCLEOTIDE SEQUENCE [LARGE SCALE GENOMIC DNA]</scope>
    <source>
        <strain evidence="9 10">DSM 16998</strain>
    </source>
</reference>
<dbReference type="PROSITE" id="PS51257">
    <property type="entry name" value="PROKAR_LIPOPROTEIN"/>
    <property type="match status" value="1"/>
</dbReference>
<evidence type="ECO:0000256" key="3">
    <source>
        <dbReference type="ARBA" id="ARBA00022692"/>
    </source>
</evidence>
<evidence type="ECO:0000256" key="5">
    <source>
        <dbReference type="ARBA" id="ARBA00023136"/>
    </source>
</evidence>
<evidence type="ECO:0000313" key="9">
    <source>
        <dbReference type="EMBL" id="TDP63276.1"/>
    </source>
</evidence>
<protein>
    <submittedName>
        <fullName evidence="9">Autotransporter secretion outer membrane protein TamA</fullName>
    </submittedName>
</protein>